<gene>
    <name evidence="2" type="primary">Cnig_chr_IV.g12269</name>
    <name evidence="2" type="ORF">B9Z55_012269</name>
</gene>
<feature type="region of interest" description="Disordered" evidence="1">
    <location>
        <begin position="1"/>
        <end position="21"/>
    </location>
</feature>
<name>A0A2G5TXF7_9PELO</name>
<dbReference type="OrthoDB" id="10285929at2759"/>
<comment type="caution">
    <text evidence="2">The sequence shown here is derived from an EMBL/GenBank/DDBJ whole genome shotgun (WGS) entry which is preliminary data.</text>
</comment>
<dbReference type="Proteomes" id="UP000230233">
    <property type="component" value="Chromosome IV"/>
</dbReference>
<organism evidence="2 3">
    <name type="scientific">Caenorhabditis nigoni</name>
    <dbReference type="NCBI Taxonomy" id="1611254"/>
    <lineage>
        <taxon>Eukaryota</taxon>
        <taxon>Metazoa</taxon>
        <taxon>Ecdysozoa</taxon>
        <taxon>Nematoda</taxon>
        <taxon>Chromadorea</taxon>
        <taxon>Rhabditida</taxon>
        <taxon>Rhabditina</taxon>
        <taxon>Rhabditomorpha</taxon>
        <taxon>Rhabditoidea</taxon>
        <taxon>Rhabditidae</taxon>
        <taxon>Peloderinae</taxon>
        <taxon>Caenorhabditis</taxon>
    </lineage>
</organism>
<evidence type="ECO:0000313" key="3">
    <source>
        <dbReference type="Proteomes" id="UP000230233"/>
    </source>
</evidence>
<dbReference type="EMBL" id="PDUG01000004">
    <property type="protein sequence ID" value="PIC31636.1"/>
    <property type="molecule type" value="Genomic_DNA"/>
</dbReference>
<accession>A0A2G5TXF7</accession>
<protein>
    <recommendedName>
        <fullName evidence="4">DUF38 domain-containing protein</fullName>
    </recommendedName>
</protein>
<evidence type="ECO:0000256" key="1">
    <source>
        <dbReference type="SAM" id="MobiDB-lite"/>
    </source>
</evidence>
<dbReference type="AlphaFoldDB" id="A0A2G5TXF7"/>
<reference evidence="3" key="1">
    <citation type="submission" date="2017-10" db="EMBL/GenBank/DDBJ databases">
        <title>Rapid genome shrinkage in a self-fertile nematode reveals novel sperm competition proteins.</title>
        <authorList>
            <person name="Yin D."/>
            <person name="Schwarz E.M."/>
            <person name="Thomas C.G."/>
            <person name="Felde R.L."/>
            <person name="Korf I.F."/>
            <person name="Cutter A.D."/>
            <person name="Schartner C.M."/>
            <person name="Ralston E.J."/>
            <person name="Meyer B.J."/>
            <person name="Haag E.S."/>
        </authorList>
    </citation>
    <scope>NUCLEOTIDE SEQUENCE [LARGE SCALE GENOMIC DNA]</scope>
    <source>
        <strain evidence="3">JU1422</strain>
    </source>
</reference>
<sequence length="463" mass="54281">MLSVPKKMDQGGVGAGKRTKVDDQDFRNHLKTLFDQRIPVEKAYDDVNDVSPGEPENWTKLSRISELKRKSDISERMKQQWGNVLDFLFEGSHHFAVGTIKDVYEEYALEYFENLQHRKTKKKIKDHGEILNILFHRQHSEKCYEASTVFHLQIRKIKFTIGYKDICIELVTEDKTQKDRPTKVLKLEYWCLGETKCAVIYGDTKFTMLKSCDEAASMDLYFLLQHPRLILGELKFSVEPYDADYPGVFPDISVYRMIHGLFKLYERKLNIINFNIMLTRELLFCGETTFTSDSLPLDMILDFFQQGVLHKIRLQIWNDFETTKGNEEFESQDRFKQIQLSENMLNGCNAWKKANLLDVRDAQICQNWKLFYHFTILKVENMTPEILIELIKVLKEKGEEGRDIKIQVANTMILDQIAAKVVETFKDLNGKKSEDSLNIKFDINKKNHVTMNLGWQDIQIEIR</sequence>
<evidence type="ECO:0008006" key="4">
    <source>
        <dbReference type="Google" id="ProtNLM"/>
    </source>
</evidence>
<proteinExistence type="predicted"/>
<keyword evidence="3" id="KW-1185">Reference proteome</keyword>
<evidence type="ECO:0000313" key="2">
    <source>
        <dbReference type="EMBL" id="PIC31636.1"/>
    </source>
</evidence>